<protein>
    <submittedName>
        <fullName evidence="3">DUF4168 domain-containing protein</fullName>
    </submittedName>
</protein>
<dbReference type="Pfam" id="PF13767">
    <property type="entry name" value="DUF4168"/>
    <property type="match status" value="1"/>
</dbReference>
<dbReference type="EMBL" id="CP116968">
    <property type="protein sequence ID" value="WNM62197.1"/>
    <property type="molecule type" value="Genomic_DNA"/>
</dbReference>
<evidence type="ECO:0000256" key="1">
    <source>
        <dbReference type="SAM" id="SignalP"/>
    </source>
</evidence>
<feature type="domain" description="DUF4168" evidence="2">
    <location>
        <begin position="47"/>
        <end position="118"/>
    </location>
</feature>
<keyword evidence="4" id="KW-1185">Reference proteome</keyword>
<dbReference type="RefSeq" id="WP_312745333.1">
    <property type="nucleotide sequence ID" value="NZ_CP116968.1"/>
</dbReference>
<name>A0AA96GJ02_9BACT</name>
<evidence type="ECO:0000259" key="2">
    <source>
        <dbReference type="Pfam" id="PF13767"/>
    </source>
</evidence>
<accession>A0AA96GJ02</accession>
<feature type="chain" id="PRO_5041643332" evidence="1">
    <location>
        <begin position="32"/>
        <end position="127"/>
    </location>
</feature>
<reference evidence="3 4" key="1">
    <citation type="submission" date="2023-01" db="EMBL/GenBank/DDBJ databases">
        <title>Cultivation and genomic characterization of new, ubiquitous marine nitrite-oxidizing bacteria from the Nitrospirales.</title>
        <authorList>
            <person name="Mueller A.J."/>
            <person name="Daebeler A."/>
            <person name="Herbold C.W."/>
            <person name="Kirkegaard R.H."/>
            <person name="Daims H."/>
        </authorList>
    </citation>
    <scope>NUCLEOTIDE SEQUENCE [LARGE SCALE GENOMIC DNA]</scope>
    <source>
        <strain evidence="3 4">DK</strain>
    </source>
</reference>
<feature type="signal peptide" evidence="1">
    <location>
        <begin position="1"/>
        <end position="31"/>
    </location>
</feature>
<organism evidence="3 4">
    <name type="scientific">Candidatus Nitrospira neomarina</name>
    <dbReference type="NCBI Taxonomy" id="3020899"/>
    <lineage>
        <taxon>Bacteria</taxon>
        <taxon>Pseudomonadati</taxon>
        <taxon>Nitrospirota</taxon>
        <taxon>Nitrospiria</taxon>
        <taxon>Nitrospirales</taxon>
        <taxon>Nitrospiraceae</taxon>
        <taxon>Nitrospira</taxon>
    </lineage>
</organism>
<sequence length="127" mass="14193">MKSPQSSFKNFRIMACFVGVCLVMPAAVLPAADGFSQSAPEEMVRKNLEPFAGAYKEVSELSSTYAQRIIQSEPDQADVLQEEANQKMTQAVTNHGLSVEDYNFIFHTIQSEPDLQEEFMIALQRAQ</sequence>
<dbReference type="Proteomes" id="UP001302494">
    <property type="component" value="Chromosome"/>
</dbReference>
<evidence type="ECO:0000313" key="4">
    <source>
        <dbReference type="Proteomes" id="UP001302494"/>
    </source>
</evidence>
<dbReference type="AlphaFoldDB" id="A0AA96GJ02"/>
<dbReference type="InterPro" id="IPR025433">
    <property type="entry name" value="DUF4168"/>
</dbReference>
<proteinExistence type="predicted"/>
<gene>
    <name evidence="3" type="ORF">PQG83_00190</name>
</gene>
<keyword evidence="1" id="KW-0732">Signal</keyword>
<dbReference type="KEGG" id="nneo:PQG83_00190"/>
<evidence type="ECO:0000313" key="3">
    <source>
        <dbReference type="EMBL" id="WNM62197.1"/>
    </source>
</evidence>